<dbReference type="Proteomes" id="UP000708148">
    <property type="component" value="Unassembled WGS sequence"/>
</dbReference>
<comment type="caution">
    <text evidence="2">The sequence shown here is derived from an EMBL/GenBank/DDBJ whole genome shotgun (WGS) entry which is preliminary data.</text>
</comment>
<keyword evidence="3" id="KW-1185">Reference proteome</keyword>
<feature type="compositionally biased region" description="Low complexity" evidence="1">
    <location>
        <begin position="10"/>
        <end position="25"/>
    </location>
</feature>
<feature type="region of interest" description="Disordered" evidence="1">
    <location>
        <begin position="1"/>
        <end position="25"/>
    </location>
</feature>
<proteinExistence type="predicted"/>
<organism evidence="2 3">
    <name type="scientific">Ostreobium quekettii</name>
    <dbReference type="NCBI Taxonomy" id="121088"/>
    <lineage>
        <taxon>Eukaryota</taxon>
        <taxon>Viridiplantae</taxon>
        <taxon>Chlorophyta</taxon>
        <taxon>core chlorophytes</taxon>
        <taxon>Ulvophyceae</taxon>
        <taxon>TCBD clade</taxon>
        <taxon>Bryopsidales</taxon>
        <taxon>Ostreobineae</taxon>
        <taxon>Ostreobiaceae</taxon>
        <taxon>Ostreobium</taxon>
    </lineage>
</organism>
<reference evidence="2" key="1">
    <citation type="submission" date="2020-12" db="EMBL/GenBank/DDBJ databases">
        <authorList>
            <person name="Iha C."/>
        </authorList>
    </citation>
    <scope>NUCLEOTIDE SEQUENCE</scope>
</reference>
<evidence type="ECO:0000313" key="3">
    <source>
        <dbReference type="Proteomes" id="UP000708148"/>
    </source>
</evidence>
<protein>
    <submittedName>
        <fullName evidence="2">Uncharacterized protein</fullName>
    </submittedName>
</protein>
<evidence type="ECO:0000256" key="1">
    <source>
        <dbReference type="SAM" id="MobiDB-lite"/>
    </source>
</evidence>
<dbReference type="AlphaFoldDB" id="A0A8S1IXP6"/>
<accession>A0A8S1IXP6</accession>
<dbReference type="EMBL" id="CAJHUC010001045">
    <property type="protein sequence ID" value="CAD7699536.1"/>
    <property type="molecule type" value="Genomic_DNA"/>
</dbReference>
<sequence length="682" mass="74129">MKRRRSQSEGPLADGASPPAPSGAQSAWIASLGVNEQIPAVDLRPAWAVSIHPCATLSLRKLNEKAEKRGNLGGRRICDPIEAFTSTHVLSLGEVLRLGLAAKARAQATKAGADAAGEDQAAKAALELIAPLIEATSGTFEFQVPRHLNALPEEGGEQGQRVIYYGVEGGRERGLRDLKRVLVDLAARGCLMDKNSVHTALEYPGGTPEQVLEGEGKQQGVTHGGRIALAWDASLDAAVALSESGQPITNPNLDPLSVLWYDQPAGYDRPTSDDSNYWAALSVFDPSLIDWGCGVGPDTATRRAWAENTEIWSALDILTVPFASDHPNPAYRDYKRNPAEIKRASELTGYANLVLTAANRGLGKRARAALKDLRNYAVYCEEGVVNVKNAGLNVVLNQRSVDEGRISEEAFAAFESMVEAFQSAPGWREAPAVGWEKLRERGVITKLQLEDLRHTGYVNQRLRTMDPDVRPWTHYCPGGVETDTSRDGCGLYTRPVTVATLAANFIANNYPRHELVKGFAGQMGGVMSKPAEHPARVALEMMIAQAGLSKGDVRGMAGLIAAEFHGAFLDLQTPYLFKQLRVPDMEGEGDRERVEAHFKEFRGVVVDPGLARDELVVRIKEINERFREVTYTLDGAEVRGIQLYSPLQGVEGPKGAPFMPPFVGHRHLAFLVGSAYRDTQGS</sequence>
<name>A0A8S1IXP6_9CHLO</name>
<gene>
    <name evidence="2" type="ORF">OSTQU699_LOCUS4895</name>
</gene>
<evidence type="ECO:0000313" key="2">
    <source>
        <dbReference type="EMBL" id="CAD7699536.1"/>
    </source>
</evidence>